<sequence>MSTRPTQMVPLATGVRLDTVVAGPADAPPIIFLHGFPESNRTWRHQIADLDRDHRVIAPSQRGYGLSDKPSGTGAYRIQKLTADVFALADALGIDRFTLAAHDWGGAVGWAAALDRPERISRLVIANAPHPLVFQRSLVDSDAQRRASSYIRLFRVPGVELAARIYGLERLYDRLFGRQFRRGLIDPGERQRTLADWRRPGALTAMLNWYRAAPFAVPRPGRPARRPEWTLAPFPRITVPTLVVWGTRDDALLPLQLDGLDTLVDDLSVERIDAGHFVPWEAPDAVTAAIRSFLAARPTTP</sequence>
<dbReference type="Gene3D" id="3.40.50.1820">
    <property type="entry name" value="alpha/beta hydrolase"/>
    <property type="match status" value="1"/>
</dbReference>
<proteinExistence type="predicted"/>
<dbReference type="Proteomes" id="UP000734218">
    <property type="component" value="Unassembled WGS sequence"/>
</dbReference>
<protein>
    <submittedName>
        <fullName evidence="3">Pimeloyl-ACP methyl ester carboxylesterase</fullName>
    </submittedName>
</protein>
<name>A0ABX0XMG8_9SPHN</name>
<evidence type="ECO:0000256" key="1">
    <source>
        <dbReference type="ARBA" id="ARBA00022801"/>
    </source>
</evidence>
<dbReference type="InterPro" id="IPR000073">
    <property type="entry name" value="AB_hydrolase_1"/>
</dbReference>
<reference evidence="3 4" key="1">
    <citation type="submission" date="2020-03" db="EMBL/GenBank/DDBJ databases">
        <title>Genomic Encyclopedia of Type Strains, Phase IV (KMG-IV): sequencing the most valuable type-strain genomes for metagenomic binning, comparative biology and taxonomic classification.</title>
        <authorList>
            <person name="Goeker M."/>
        </authorList>
    </citation>
    <scope>NUCLEOTIDE SEQUENCE [LARGE SCALE GENOMIC DNA]</scope>
    <source>
        <strain evidence="3 4">DSM 27651</strain>
    </source>
</reference>
<dbReference type="EMBL" id="JAATJE010000002">
    <property type="protein sequence ID" value="NJC34572.1"/>
    <property type="molecule type" value="Genomic_DNA"/>
</dbReference>
<dbReference type="PRINTS" id="PR00412">
    <property type="entry name" value="EPOXHYDRLASE"/>
</dbReference>
<evidence type="ECO:0000313" key="4">
    <source>
        <dbReference type="Proteomes" id="UP000734218"/>
    </source>
</evidence>
<evidence type="ECO:0000313" key="3">
    <source>
        <dbReference type="EMBL" id="NJC34572.1"/>
    </source>
</evidence>
<dbReference type="InterPro" id="IPR029058">
    <property type="entry name" value="AB_hydrolase_fold"/>
</dbReference>
<dbReference type="Pfam" id="PF00561">
    <property type="entry name" value="Abhydrolase_1"/>
    <property type="match status" value="1"/>
</dbReference>
<evidence type="ECO:0000259" key="2">
    <source>
        <dbReference type="Pfam" id="PF00561"/>
    </source>
</evidence>
<feature type="domain" description="AB hydrolase-1" evidence="2">
    <location>
        <begin position="28"/>
        <end position="283"/>
    </location>
</feature>
<dbReference type="InterPro" id="IPR000639">
    <property type="entry name" value="Epox_hydrolase-like"/>
</dbReference>
<dbReference type="PANTHER" id="PTHR43329">
    <property type="entry name" value="EPOXIDE HYDROLASE"/>
    <property type="match status" value="1"/>
</dbReference>
<keyword evidence="1" id="KW-0378">Hydrolase</keyword>
<dbReference type="SUPFAM" id="SSF53474">
    <property type="entry name" value="alpha/beta-Hydrolases"/>
    <property type="match status" value="1"/>
</dbReference>
<dbReference type="RefSeq" id="WP_245196817.1">
    <property type="nucleotide sequence ID" value="NZ_JAATJE010000002.1"/>
</dbReference>
<organism evidence="3 4">
    <name type="scientific">Sphingomonas jejuensis</name>
    <dbReference type="NCBI Taxonomy" id="904715"/>
    <lineage>
        <taxon>Bacteria</taxon>
        <taxon>Pseudomonadati</taxon>
        <taxon>Pseudomonadota</taxon>
        <taxon>Alphaproteobacteria</taxon>
        <taxon>Sphingomonadales</taxon>
        <taxon>Sphingomonadaceae</taxon>
        <taxon>Sphingomonas</taxon>
    </lineage>
</organism>
<dbReference type="PRINTS" id="PR00111">
    <property type="entry name" value="ABHYDROLASE"/>
</dbReference>
<keyword evidence="4" id="KW-1185">Reference proteome</keyword>
<gene>
    <name evidence="3" type="ORF">GGR88_002086</name>
</gene>
<comment type="caution">
    <text evidence="3">The sequence shown here is derived from an EMBL/GenBank/DDBJ whole genome shotgun (WGS) entry which is preliminary data.</text>
</comment>
<accession>A0ABX0XMG8</accession>